<gene>
    <name evidence="1" type="ORF">H2199_001863</name>
</gene>
<evidence type="ECO:0000313" key="2">
    <source>
        <dbReference type="Proteomes" id="UP001172680"/>
    </source>
</evidence>
<keyword evidence="2" id="KW-1185">Reference proteome</keyword>
<dbReference type="EMBL" id="JAPDRP010000004">
    <property type="protein sequence ID" value="KAJ9648086.1"/>
    <property type="molecule type" value="Genomic_DNA"/>
</dbReference>
<dbReference type="Proteomes" id="UP001172680">
    <property type="component" value="Unassembled WGS sequence"/>
</dbReference>
<evidence type="ECO:0000313" key="1">
    <source>
        <dbReference type="EMBL" id="KAJ9648086.1"/>
    </source>
</evidence>
<accession>A0ACC2ZKG7</accession>
<proteinExistence type="predicted"/>
<name>A0ACC2ZKG7_9PEZI</name>
<sequence length="228" mass="25247">MICIVDAYKHCPYAFWHPFWQSLERLLPHLLLALQHLPNVEPRQVIPAAAPQLPFVLTFVTVAGGVDVAEGATELALVVAGAVMAEELISGEEEATLPEPPTEQDPKADWQPVPQWSAVEPLSNQLAITVHWECWVRETHHHPYCEQQFPNVEPEHVWPVVPPHEASVETLLVPAGGADEVEEGRTEVGTAELAPLELQVPKPDWHPVPQWSVVEPLSDMLALNSTVL</sequence>
<protein>
    <submittedName>
        <fullName evidence="1">Uncharacterized protein</fullName>
    </submittedName>
</protein>
<reference evidence="1" key="1">
    <citation type="submission" date="2022-10" db="EMBL/GenBank/DDBJ databases">
        <title>Culturing micro-colonial fungi from biological soil crusts in the Mojave desert and describing Neophaeococcomyces mojavensis, and introducing the new genera and species Taxawa tesnikishii.</title>
        <authorList>
            <person name="Kurbessoian T."/>
            <person name="Stajich J.E."/>
        </authorList>
    </citation>
    <scope>NUCLEOTIDE SEQUENCE</scope>
    <source>
        <strain evidence="1">JES_115</strain>
    </source>
</reference>
<organism evidence="1 2">
    <name type="scientific">Coniosporium tulheliwenetii</name>
    <dbReference type="NCBI Taxonomy" id="3383036"/>
    <lineage>
        <taxon>Eukaryota</taxon>
        <taxon>Fungi</taxon>
        <taxon>Dikarya</taxon>
        <taxon>Ascomycota</taxon>
        <taxon>Pezizomycotina</taxon>
        <taxon>Dothideomycetes</taxon>
        <taxon>Dothideomycetes incertae sedis</taxon>
        <taxon>Coniosporium</taxon>
    </lineage>
</organism>
<comment type="caution">
    <text evidence="1">The sequence shown here is derived from an EMBL/GenBank/DDBJ whole genome shotgun (WGS) entry which is preliminary data.</text>
</comment>